<keyword evidence="4" id="KW-0732">Signal</keyword>
<keyword evidence="3" id="KW-0964">Secreted</keyword>
<dbReference type="SUPFAM" id="SSF81296">
    <property type="entry name" value="E set domains"/>
    <property type="match status" value="1"/>
</dbReference>
<evidence type="ECO:0000259" key="5">
    <source>
        <dbReference type="SMART" id="SM00737"/>
    </source>
</evidence>
<name>A0A6B2G730_MYXSQ</name>
<comment type="subcellular location">
    <subcellularLocation>
        <location evidence="1">Secreted</location>
    </subcellularLocation>
</comment>
<dbReference type="GO" id="GO:0015918">
    <property type="term" value="P:sterol transport"/>
    <property type="evidence" value="ECO:0007669"/>
    <property type="project" value="InterPro"/>
</dbReference>
<protein>
    <submittedName>
        <fullName evidence="6">NPC intracellular cholesterol transporter 2 (Trinotate prediction)</fullName>
    </submittedName>
</protein>
<accession>A0A6B2G730</accession>
<comment type="similarity">
    <text evidence="2">Belongs to the NPC2 family.</text>
</comment>
<dbReference type="AlphaFoldDB" id="A0A6B2G730"/>
<dbReference type="FunFam" id="2.60.40.770:FF:000001">
    <property type="entry name" value="NPC intracellular cholesterol transporter 2"/>
    <property type="match status" value="1"/>
</dbReference>
<dbReference type="InterPro" id="IPR014756">
    <property type="entry name" value="Ig_E-set"/>
</dbReference>
<dbReference type="Pfam" id="PF02221">
    <property type="entry name" value="E1_DerP2_DerF2"/>
    <property type="match status" value="1"/>
</dbReference>
<feature type="domain" description="MD-2-related lipid-recognition" evidence="5">
    <location>
        <begin position="26"/>
        <end position="151"/>
    </location>
</feature>
<dbReference type="PANTHER" id="PTHR11306:SF68">
    <property type="entry name" value="NPC INTRACELLULAR CHOLESTEROL TRANSPORTER 2"/>
    <property type="match status" value="1"/>
</dbReference>
<evidence type="ECO:0000256" key="4">
    <source>
        <dbReference type="SAM" id="SignalP"/>
    </source>
</evidence>
<reference evidence="6" key="1">
    <citation type="submission" date="2018-11" db="EMBL/GenBank/DDBJ databases">
        <title>Myxobolus squamalis genome and transcriptome.</title>
        <authorList>
            <person name="Yahalomi D."/>
            <person name="Atkinson S.D."/>
            <person name="Neuhof M."/>
            <person name="Chang E.S."/>
            <person name="Philippe H."/>
            <person name="Cartwright P."/>
            <person name="Bartholomew J.L."/>
            <person name="Huchon D."/>
        </authorList>
    </citation>
    <scope>NUCLEOTIDE SEQUENCE</scope>
    <source>
        <strain evidence="6">71B08</strain>
        <tissue evidence="6">Whole</tissue>
    </source>
</reference>
<dbReference type="SMART" id="SM00737">
    <property type="entry name" value="ML"/>
    <property type="match status" value="1"/>
</dbReference>
<dbReference type="InterPro" id="IPR039670">
    <property type="entry name" value="NPC2-like"/>
</dbReference>
<dbReference type="GO" id="GO:0005576">
    <property type="term" value="C:extracellular region"/>
    <property type="evidence" value="ECO:0007669"/>
    <property type="project" value="UniProtKB-SubCell"/>
</dbReference>
<sequence length="165" mass="18472">MQLKYLIFFLVVISFSNILYGYASPWTPCEEIETLGTVTNFTLDDCDSEMCKLQAGQNVTGRVTFVSSVDSSSLTISMKAIIFCLEFNYPSIETDACKSSGVECPIEAESTVTFPLTVTVPNICHKVKKSVATLEMFDERGKHLVCINIQTQIYHKSKPKGYRKK</sequence>
<organism evidence="6">
    <name type="scientific">Myxobolus squamalis</name>
    <name type="common">Myxosporean</name>
    <dbReference type="NCBI Taxonomy" id="59785"/>
    <lineage>
        <taxon>Eukaryota</taxon>
        <taxon>Metazoa</taxon>
        <taxon>Cnidaria</taxon>
        <taxon>Myxozoa</taxon>
        <taxon>Myxosporea</taxon>
        <taxon>Bivalvulida</taxon>
        <taxon>Platysporina</taxon>
        <taxon>Myxobolidae</taxon>
        <taxon>Myxobolus</taxon>
    </lineage>
</organism>
<evidence type="ECO:0000313" key="6">
    <source>
        <dbReference type="EMBL" id="NDJ98055.1"/>
    </source>
</evidence>
<dbReference type="Gene3D" id="2.60.40.770">
    <property type="match status" value="1"/>
</dbReference>
<evidence type="ECO:0000256" key="2">
    <source>
        <dbReference type="ARBA" id="ARBA00006370"/>
    </source>
</evidence>
<dbReference type="InterPro" id="IPR003172">
    <property type="entry name" value="ML_dom"/>
</dbReference>
<dbReference type="GO" id="GO:0032934">
    <property type="term" value="F:sterol binding"/>
    <property type="evidence" value="ECO:0007669"/>
    <property type="project" value="InterPro"/>
</dbReference>
<feature type="chain" id="PRO_5025401371" evidence="4">
    <location>
        <begin position="24"/>
        <end position="165"/>
    </location>
</feature>
<proteinExistence type="inferred from homology"/>
<evidence type="ECO:0000256" key="3">
    <source>
        <dbReference type="ARBA" id="ARBA00022525"/>
    </source>
</evidence>
<evidence type="ECO:0000256" key="1">
    <source>
        <dbReference type="ARBA" id="ARBA00004613"/>
    </source>
</evidence>
<feature type="signal peptide" evidence="4">
    <location>
        <begin position="1"/>
        <end position="23"/>
    </location>
</feature>
<dbReference type="EMBL" id="GHBR01004298">
    <property type="protein sequence ID" value="NDJ98055.1"/>
    <property type="molecule type" value="Transcribed_RNA"/>
</dbReference>
<dbReference type="PANTHER" id="PTHR11306">
    <property type="entry name" value="NIEMANN PICK TYPE C2 PROTEIN NPC2-RELATED"/>
    <property type="match status" value="1"/>
</dbReference>